<feature type="compositionally biased region" description="Polar residues" evidence="1">
    <location>
        <begin position="101"/>
        <end position="111"/>
    </location>
</feature>
<feature type="compositionally biased region" description="Basic and acidic residues" evidence="1">
    <location>
        <begin position="113"/>
        <end position="122"/>
    </location>
</feature>
<dbReference type="EMBL" id="RZGR01000053">
    <property type="protein sequence ID" value="RUQ79177.1"/>
    <property type="molecule type" value="Genomic_DNA"/>
</dbReference>
<name>A0A433JGC7_9GAMM</name>
<feature type="compositionally biased region" description="Basic and acidic residues" evidence="1">
    <location>
        <begin position="301"/>
        <end position="312"/>
    </location>
</feature>
<proteinExistence type="predicted"/>
<keyword evidence="3" id="KW-1185">Reference proteome</keyword>
<comment type="caution">
    <text evidence="2">The sequence shown here is derived from an EMBL/GenBank/DDBJ whole genome shotgun (WGS) entry which is preliminary data.</text>
</comment>
<accession>A0A433JGC7</accession>
<feature type="region of interest" description="Disordered" evidence="1">
    <location>
        <begin position="241"/>
        <end position="277"/>
    </location>
</feature>
<gene>
    <name evidence="2" type="ORF">EKM59_11450</name>
</gene>
<feature type="region of interest" description="Disordered" evidence="1">
    <location>
        <begin position="290"/>
        <end position="312"/>
    </location>
</feature>
<evidence type="ECO:0000313" key="2">
    <source>
        <dbReference type="EMBL" id="RUQ79177.1"/>
    </source>
</evidence>
<feature type="region of interest" description="Disordered" evidence="1">
    <location>
        <begin position="87"/>
        <end position="135"/>
    </location>
</feature>
<evidence type="ECO:0000313" key="3">
    <source>
        <dbReference type="Proteomes" id="UP000288012"/>
    </source>
</evidence>
<dbReference type="Proteomes" id="UP000288012">
    <property type="component" value="Unassembled WGS sequence"/>
</dbReference>
<sequence>MNNQHKRQRMDSPQENPLRAFFSEEFLKSTFLIIPPTTSLSAEDILGPFITPQRFSYQNQQSFPQYFSLPQLQPTSMAQEAAIPQFTSVPSFPPSQHLVESANNQQLQQTPRVGEKRKREETGQSFSQQPQDKNELYKQRLKDECTMDSAKYDAQQRILQNLPCPEDHSPEFANADFLYKESYKKFYQQFVNDRDKLIADKGGQLARYHVKINKPKLTREELSELGEKPYAEGYLASYKRAMQRKQEEAASKRQQTQAAASNSQAEQQSVRAPAARQSVLPPTFQFFSDPIAINTNAHPPKTTESEKKHNTP</sequence>
<reference evidence="2 3" key="1">
    <citation type="submission" date="2018-12" db="EMBL/GenBank/DDBJ databases">
        <title>Legionella sp,whole genome shotgun sequence.</title>
        <authorList>
            <person name="Wu H."/>
        </authorList>
    </citation>
    <scope>NUCLEOTIDE SEQUENCE [LARGE SCALE GENOMIC DNA]</scope>
    <source>
        <strain evidence="3">km714</strain>
    </source>
</reference>
<dbReference type="AlphaFoldDB" id="A0A433JGC7"/>
<evidence type="ECO:0000256" key="1">
    <source>
        <dbReference type="SAM" id="MobiDB-lite"/>
    </source>
</evidence>
<dbReference type="RefSeq" id="WP_127111586.1">
    <property type="nucleotide sequence ID" value="NZ_RZGR01000053.1"/>
</dbReference>
<organism evidence="2 3">
    <name type="scientific">Legionella septentrionalis</name>
    <dbReference type="NCBI Taxonomy" id="2498109"/>
    <lineage>
        <taxon>Bacteria</taxon>
        <taxon>Pseudomonadati</taxon>
        <taxon>Pseudomonadota</taxon>
        <taxon>Gammaproteobacteria</taxon>
        <taxon>Legionellales</taxon>
        <taxon>Legionellaceae</taxon>
        <taxon>Legionella</taxon>
    </lineage>
</organism>
<protein>
    <submittedName>
        <fullName evidence="2">Uncharacterized protein</fullName>
    </submittedName>
</protein>
<feature type="compositionally biased region" description="Low complexity" evidence="1">
    <location>
        <begin position="254"/>
        <end position="269"/>
    </location>
</feature>